<dbReference type="EMBL" id="JAMZMM010000168">
    <property type="protein sequence ID" value="MCP2730089.1"/>
    <property type="molecule type" value="Genomic_DNA"/>
</dbReference>
<keyword evidence="2" id="KW-1185">Reference proteome</keyword>
<reference evidence="1" key="1">
    <citation type="submission" date="2022-06" db="EMBL/GenBank/DDBJ databases">
        <title>New cyanobacteria of genus Symplocastrum in benthos of Lake Baikal.</title>
        <authorList>
            <person name="Sorokovikova E."/>
            <person name="Tikhonova I."/>
            <person name="Krasnopeev A."/>
            <person name="Evseev P."/>
            <person name="Gladkikh A."/>
            <person name="Belykh O."/>
        </authorList>
    </citation>
    <scope>NUCLEOTIDE SEQUENCE</scope>
    <source>
        <strain evidence="1">BBK-W-15</strain>
    </source>
</reference>
<sequence>MYRKIKQPRALICVKTSPHTEKTSVITEIKQEIPQGYQAVSVQFQRSNNALTSSDRLFQWFCTQITQQLQLKNTLAESWQEGISSKMNCSNYFETYLLPNIKTALVIVLYNVELILEYQAIANNFFELLRSWHNNAANENGWEKLRLVIVHSQDISLTGNVPFNVGVLIKFREPEAGQSCFAYL</sequence>
<dbReference type="Pfam" id="PF14516">
    <property type="entry name" value="AAA_35"/>
    <property type="match status" value="1"/>
</dbReference>
<evidence type="ECO:0000313" key="1">
    <source>
        <dbReference type="EMBL" id="MCP2730089.1"/>
    </source>
</evidence>
<name>A0AAE3GTK8_9CYAN</name>
<dbReference type="AlphaFoldDB" id="A0AAE3GTK8"/>
<accession>A0AAE3GTK8</accession>
<proteinExistence type="predicted"/>
<comment type="caution">
    <text evidence="1">The sequence shown here is derived from an EMBL/GenBank/DDBJ whole genome shotgun (WGS) entry which is preliminary data.</text>
</comment>
<protein>
    <submittedName>
        <fullName evidence="1">AAA-like domain-containing protein</fullName>
    </submittedName>
</protein>
<organism evidence="1 2">
    <name type="scientific">Limnofasciculus baicalensis BBK-W-15</name>
    <dbReference type="NCBI Taxonomy" id="2699891"/>
    <lineage>
        <taxon>Bacteria</taxon>
        <taxon>Bacillati</taxon>
        <taxon>Cyanobacteriota</taxon>
        <taxon>Cyanophyceae</taxon>
        <taxon>Coleofasciculales</taxon>
        <taxon>Coleofasciculaceae</taxon>
        <taxon>Limnofasciculus</taxon>
        <taxon>Limnofasciculus baicalensis</taxon>
    </lineage>
</organism>
<gene>
    <name evidence="1" type="ORF">NJ959_16785</name>
</gene>
<evidence type="ECO:0000313" key="2">
    <source>
        <dbReference type="Proteomes" id="UP001204953"/>
    </source>
</evidence>
<dbReference type="Proteomes" id="UP001204953">
    <property type="component" value="Unassembled WGS sequence"/>
</dbReference>